<dbReference type="RefSeq" id="WP_156197274.1">
    <property type="nucleotide sequence ID" value="NZ_QTZN02000067.1"/>
</dbReference>
<dbReference type="InterPro" id="IPR029441">
    <property type="entry name" value="Cass2"/>
</dbReference>
<dbReference type="Proteomes" id="UP000462449">
    <property type="component" value="Unassembled WGS sequence"/>
</dbReference>
<accession>A0A7M4DB95</accession>
<evidence type="ECO:0000313" key="2">
    <source>
        <dbReference type="EMBL" id="MUP39924.1"/>
    </source>
</evidence>
<protein>
    <submittedName>
        <fullName evidence="2">AraC family transcriptional regulator</fullName>
    </submittedName>
</protein>
<gene>
    <name evidence="3" type="ORF">DWB62_019100</name>
    <name evidence="2" type="ORF">GNY23_19100</name>
</gene>
<evidence type="ECO:0000313" key="4">
    <source>
        <dbReference type="Proteomes" id="UP000285951"/>
    </source>
</evidence>
<keyword evidence="4" id="KW-1185">Reference proteome</keyword>
<feature type="domain" description="AraC effector-binding" evidence="1">
    <location>
        <begin position="1"/>
        <end position="152"/>
    </location>
</feature>
<proteinExistence type="predicted"/>
<dbReference type="EMBL" id="WOTW01000067">
    <property type="protein sequence ID" value="MUP39924.1"/>
    <property type="molecule type" value="Genomic_DNA"/>
</dbReference>
<dbReference type="Proteomes" id="UP000285951">
    <property type="component" value="Unassembled WGS sequence"/>
</dbReference>
<evidence type="ECO:0000259" key="1">
    <source>
        <dbReference type="SMART" id="SM00871"/>
    </source>
</evidence>
<reference evidence="2 5" key="2">
    <citation type="submission" date="2019-12" db="EMBL/GenBank/DDBJ databases">
        <title>Draft genome sequence of Labilibaculum sp. strain 44 isolated from deep waters of Black Sea.</title>
        <authorList>
            <person name="Yadav S."/>
            <person name="Villanueva L."/>
        </authorList>
    </citation>
    <scope>NUCLEOTIDE SEQUENCE [LARGE SCALE GENOMIC DNA]</scope>
    <source>
        <strain evidence="2 5">44</strain>
    </source>
</reference>
<dbReference type="SUPFAM" id="SSF55136">
    <property type="entry name" value="Probable bacterial effector-binding domain"/>
    <property type="match status" value="1"/>
</dbReference>
<dbReference type="OrthoDB" id="9801008at2"/>
<dbReference type="PANTHER" id="PTHR36444:SF2">
    <property type="entry name" value="TRANSCRIPTIONAL REGULATOR PROTEIN YOBU-RELATED"/>
    <property type="match status" value="1"/>
</dbReference>
<sequence>MKKVSVNAFKVIGISVRTTNENEQAATDIGALWNKFMTEGILEKIPNKIDNTIYSIYTEYESDHTRPYTTLLGCKVENLNKIPNGMVGKSFEGGKYIKISAKGDLTKGLIVNEWTKIWGMDLDRVYTADFEVFGEKLQNPNDATIDFLIAVK</sequence>
<reference evidence="3 4" key="1">
    <citation type="submission" date="2019-11" db="EMBL/GenBank/DDBJ databases">
        <title>Draft genome sequence of Labilibaculum sp. strain SYP isolated from Black Sea.</title>
        <authorList>
            <person name="Yadav S."/>
            <person name="Villanueva L."/>
        </authorList>
    </citation>
    <scope>NUCLEOTIDE SEQUENCE [LARGE SCALE GENOMIC DNA]</scope>
    <source>
        <strain evidence="3 4">44</strain>
    </source>
</reference>
<evidence type="ECO:0000313" key="5">
    <source>
        <dbReference type="Proteomes" id="UP000462449"/>
    </source>
</evidence>
<dbReference type="Gene3D" id="3.20.80.10">
    <property type="entry name" value="Regulatory factor, effector binding domain"/>
    <property type="match status" value="1"/>
</dbReference>
<evidence type="ECO:0000313" key="3">
    <source>
        <dbReference type="EMBL" id="MVB09129.1"/>
    </source>
</evidence>
<dbReference type="InterPro" id="IPR011256">
    <property type="entry name" value="Reg_factor_effector_dom_sf"/>
</dbReference>
<organism evidence="2 5">
    <name type="scientific">Labilibaculum euxinus</name>
    <dbReference type="NCBI Taxonomy" id="2686357"/>
    <lineage>
        <taxon>Bacteria</taxon>
        <taxon>Pseudomonadati</taxon>
        <taxon>Bacteroidota</taxon>
        <taxon>Bacteroidia</taxon>
        <taxon>Marinilabiliales</taxon>
        <taxon>Marinifilaceae</taxon>
        <taxon>Labilibaculum</taxon>
    </lineage>
</organism>
<dbReference type="InterPro" id="IPR053182">
    <property type="entry name" value="YobU-like_regulator"/>
</dbReference>
<comment type="caution">
    <text evidence="2">The sequence shown here is derived from an EMBL/GenBank/DDBJ whole genome shotgun (WGS) entry which is preliminary data.</text>
</comment>
<dbReference type="EMBL" id="QTZN02000067">
    <property type="protein sequence ID" value="MVB09129.1"/>
    <property type="molecule type" value="Genomic_DNA"/>
</dbReference>
<dbReference type="InterPro" id="IPR010499">
    <property type="entry name" value="AraC_E-bd"/>
</dbReference>
<dbReference type="AlphaFoldDB" id="A0A7M4DB95"/>
<dbReference type="Pfam" id="PF14526">
    <property type="entry name" value="Cass2"/>
    <property type="match status" value="1"/>
</dbReference>
<name>A0A7M4DB95_9BACT</name>
<dbReference type="SMART" id="SM00871">
    <property type="entry name" value="AraC_E_bind"/>
    <property type="match status" value="1"/>
</dbReference>
<dbReference type="PANTHER" id="PTHR36444">
    <property type="entry name" value="TRANSCRIPTIONAL REGULATOR PROTEIN YOBU-RELATED"/>
    <property type="match status" value="1"/>
</dbReference>